<dbReference type="Gene3D" id="2.80.10.50">
    <property type="match status" value="1"/>
</dbReference>
<dbReference type="OrthoDB" id="162393at2759"/>
<dbReference type="CDD" id="cd00257">
    <property type="entry name" value="beta-trefoil_FSCN-like"/>
    <property type="match status" value="1"/>
</dbReference>
<comment type="caution">
    <text evidence="1">The sequence shown here is derived from an EMBL/GenBank/DDBJ whole genome shotgun (WGS) entry which is preliminary data.</text>
</comment>
<dbReference type="SUPFAM" id="SSF50405">
    <property type="entry name" value="Actin-crosslinking proteins"/>
    <property type="match status" value="1"/>
</dbReference>
<organism evidence="1 2">
    <name type="scientific">Phytophthora megakarya</name>
    <dbReference type="NCBI Taxonomy" id="4795"/>
    <lineage>
        <taxon>Eukaryota</taxon>
        <taxon>Sar</taxon>
        <taxon>Stramenopiles</taxon>
        <taxon>Oomycota</taxon>
        <taxon>Peronosporomycetes</taxon>
        <taxon>Peronosporales</taxon>
        <taxon>Peronosporaceae</taxon>
        <taxon>Phytophthora</taxon>
    </lineage>
</organism>
<evidence type="ECO:0000313" key="1">
    <source>
        <dbReference type="EMBL" id="OWY90594.1"/>
    </source>
</evidence>
<protein>
    <submittedName>
        <fullName evidence="1">Uncharacterized protein</fullName>
    </submittedName>
</protein>
<dbReference type="InterPro" id="IPR008999">
    <property type="entry name" value="Actin-crosslinking"/>
</dbReference>
<dbReference type="Proteomes" id="UP000198211">
    <property type="component" value="Unassembled WGS sequence"/>
</dbReference>
<dbReference type="EMBL" id="NBNE01022488">
    <property type="protein sequence ID" value="OWY90594.1"/>
    <property type="molecule type" value="Genomic_DNA"/>
</dbReference>
<gene>
    <name evidence="1" type="ORF">PHMEG_00041208</name>
</gene>
<keyword evidence="2" id="KW-1185">Reference proteome</keyword>
<dbReference type="AlphaFoldDB" id="A0A225UBV5"/>
<accession>A0A225UBV5</accession>
<name>A0A225UBV5_9STRA</name>
<sequence>MDLSEIPFDTPVILQSIWKGKNLHNPLGSKKARCLTDNRDLYEQLFLRRVGEDKIAIQSGHNGRFLQVRSSGDCVFDPKEPGDWELFTMETNSDCDLFFVSCHTGNVLQCNDQKVACCDNQNRLGWEAWRILEPRNSTTVQLTRGLDQRYVLEGQERQRLVVELARCGKTPDEIQQIVLNIFDAPAAAASSSALAVPVDKQ</sequence>
<reference evidence="2" key="1">
    <citation type="submission" date="2017-03" db="EMBL/GenBank/DDBJ databases">
        <title>Phytopthora megakarya and P. palmivora, two closely related causual agents of cacao black pod achieved similar genome size and gene model numbers by different mechanisms.</title>
        <authorList>
            <person name="Ali S."/>
            <person name="Shao J."/>
            <person name="Larry D.J."/>
            <person name="Kronmiller B."/>
            <person name="Shen D."/>
            <person name="Strem M.D."/>
            <person name="Melnick R.L."/>
            <person name="Guiltinan M.J."/>
            <person name="Tyler B.M."/>
            <person name="Meinhardt L.W."/>
            <person name="Bailey B.A."/>
        </authorList>
    </citation>
    <scope>NUCLEOTIDE SEQUENCE [LARGE SCALE GENOMIC DNA]</scope>
    <source>
        <strain evidence="2">zdho120</strain>
    </source>
</reference>
<proteinExistence type="predicted"/>
<evidence type="ECO:0000313" key="2">
    <source>
        <dbReference type="Proteomes" id="UP000198211"/>
    </source>
</evidence>